<dbReference type="InterPro" id="IPR011335">
    <property type="entry name" value="Restrct_endonuc-II-like"/>
</dbReference>
<organism evidence="1 2">
    <name type="scientific">Paraglaciecola aquimarina</name>
    <dbReference type="NCBI Taxonomy" id="1235557"/>
    <lineage>
        <taxon>Bacteria</taxon>
        <taxon>Pseudomonadati</taxon>
        <taxon>Pseudomonadota</taxon>
        <taxon>Gammaproteobacteria</taxon>
        <taxon>Alteromonadales</taxon>
        <taxon>Alteromonadaceae</taxon>
        <taxon>Paraglaciecola</taxon>
    </lineage>
</organism>
<protein>
    <submittedName>
        <fullName evidence="1">Uncharacterized protein</fullName>
    </submittedName>
</protein>
<dbReference type="EMBL" id="JAWDIO010000002">
    <property type="protein sequence ID" value="MDU0355263.1"/>
    <property type="molecule type" value="Genomic_DNA"/>
</dbReference>
<reference evidence="1 2" key="1">
    <citation type="submission" date="2023-10" db="EMBL/GenBank/DDBJ databases">
        <title>Glaciecola aquimarina strain GGW-M5 nov., isolated from a coastal seawater.</title>
        <authorList>
            <person name="Bayburt H."/>
            <person name="Kim J.M."/>
            <person name="Choi B.J."/>
            <person name="Jeon C.O."/>
        </authorList>
    </citation>
    <scope>NUCLEOTIDE SEQUENCE [LARGE SCALE GENOMIC DNA]</scope>
    <source>
        <strain evidence="1 2">KCTC 32108</strain>
    </source>
</reference>
<sequence length="72" mass="8232">MVHFYPKTAWQWLKTEDQNKTIQAFKGNQFCSGEGAEVHTQRVCPDLSECFSEFTALAESLLLPLLALEKQK</sequence>
<proteinExistence type="predicted"/>
<evidence type="ECO:0000313" key="1">
    <source>
        <dbReference type="EMBL" id="MDU0355263.1"/>
    </source>
</evidence>
<dbReference type="Proteomes" id="UP001247805">
    <property type="component" value="Unassembled WGS sequence"/>
</dbReference>
<comment type="caution">
    <text evidence="1">The sequence shown here is derived from an EMBL/GenBank/DDBJ whole genome shotgun (WGS) entry which is preliminary data.</text>
</comment>
<evidence type="ECO:0000313" key="2">
    <source>
        <dbReference type="Proteomes" id="UP001247805"/>
    </source>
</evidence>
<dbReference type="SUPFAM" id="SSF52980">
    <property type="entry name" value="Restriction endonuclease-like"/>
    <property type="match status" value="1"/>
</dbReference>
<keyword evidence="2" id="KW-1185">Reference proteome</keyword>
<gene>
    <name evidence="1" type="ORF">RS130_16330</name>
</gene>
<dbReference type="RefSeq" id="WP_316026810.1">
    <property type="nucleotide sequence ID" value="NZ_JAWDIO010000002.1"/>
</dbReference>
<name>A0ABU3SZ32_9ALTE</name>
<accession>A0ABU3SZ32</accession>